<sequence length="59" mass="6688">GSELESDEEPEQQEETEEQPDTKKRSKQNAGKSKKLKSLPTFASADDYANYLDSSDDEY</sequence>
<feature type="region of interest" description="Disordered" evidence="1">
    <location>
        <begin position="1"/>
        <end position="59"/>
    </location>
</feature>
<accession>A0A9P8PHF1</accession>
<evidence type="ECO:0000313" key="3">
    <source>
        <dbReference type="Proteomes" id="UP000774326"/>
    </source>
</evidence>
<name>A0A9P8PHF1_WICPI</name>
<feature type="compositionally biased region" description="Basic residues" evidence="1">
    <location>
        <begin position="24"/>
        <end position="37"/>
    </location>
</feature>
<keyword evidence="3" id="KW-1185">Reference proteome</keyword>
<dbReference type="Proteomes" id="UP000774326">
    <property type="component" value="Unassembled WGS sequence"/>
</dbReference>
<protein>
    <submittedName>
        <fullName evidence="2">Uncharacterized protein</fullName>
    </submittedName>
</protein>
<proteinExistence type="predicted"/>
<dbReference type="AlphaFoldDB" id="A0A9P8PHF1"/>
<organism evidence="2 3">
    <name type="scientific">Wickerhamomyces pijperi</name>
    <name type="common">Yeast</name>
    <name type="synonym">Pichia pijperi</name>
    <dbReference type="NCBI Taxonomy" id="599730"/>
    <lineage>
        <taxon>Eukaryota</taxon>
        <taxon>Fungi</taxon>
        <taxon>Dikarya</taxon>
        <taxon>Ascomycota</taxon>
        <taxon>Saccharomycotina</taxon>
        <taxon>Saccharomycetes</taxon>
        <taxon>Phaffomycetales</taxon>
        <taxon>Wickerhamomycetaceae</taxon>
        <taxon>Wickerhamomyces</taxon>
    </lineage>
</organism>
<comment type="caution">
    <text evidence="2">The sequence shown here is derived from an EMBL/GenBank/DDBJ whole genome shotgun (WGS) entry which is preliminary data.</text>
</comment>
<dbReference type="EMBL" id="JAEUBG010005820">
    <property type="protein sequence ID" value="KAH3672308.1"/>
    <property type="molecule type" value="Genomic_DNA"/>
</dbReference>
<gene>
    <name evidence="2" type="ORF">WICPIJ_010065</name>
</gene>
<evidence type="ECO:0000313" key="2">
    <source>
        <dbReference type="EMBL" id="KAH3672308.1"/>
    </source>
</evidence>
<feature type="non-terminal residue" evidence="2">
    <location>
        <position position="1"/>
    </location>
</feature>
<evidence type="ECO:0000256" key="1">
    <source>
        <dbReference type="SAM" id="MobiDB-lite"/>
    </source>
</evidence>
<feature type="compositionally biased region" description="Acidic residues" evidence="1">
    <location>
        <begin position="1"/>
        <end position="19"/>
    </location>
</feature>
<reference evidence="2" key="2">
    <citation type="submission" date="2021-01" db="EMBL/GenBank/DDBJ databases">
        <authorList>
            <person name="Schikora-Tamarit M.A."/>
        </authorList>
    </citation>
    <scope>NUCLEOTIDE SEQUENCE</scope>
    <source>
        <strain evidence="2">CBS2887</strain>
    </source>
</reference>
<reference evidence="2" key="1">
    <citation type="journal article" date="2021" name="Open Biol.">
        <title>Shared evolutionary footprints suggest mitochondrial oxidative damage underlies multiple complex I losses in fungi.</title>
        <authorList>
            <person name="Schikora-Tamarit M.A."/>
            <person name="Marcet-Houben M."/>
            <person name="Nosek J."/>
            <person name="Gabaldon T."/>
        </authorList>
    </citation>
    <scope>NUCLEOTIDE SEQUENCE</scope>
    <source>
        <strain evidence="2">CBS2887</strain>
    </source>
</reference>